<dbReference type="Gene3D" id="1.10.10.10">
    <property type="entry name" value="Winged helix-like DNA-binding domain superfamily/Winged helix DNA-binding domain"/>
    <property type="match status" value="1"/>
</dbReference>
<protein>
    <submittedName>
        <fullName evidence="10">Response regulator transcription factor</fullName>
    </submittedName>
</protein>
<evidence type="ECO:0000313" key="10">
    <source>
        <dbReference type="EMBL" id="NNU82118.1"/>
    </source>
</evidence>
<dbReference type="InterPro" id="IPR039420">
    <property type="entry name" value="WalR-like"/>
</dbReference>
<dbReference type="InterPro" id="IPR016032">
    <property type="entry name" value="Sig_transdc_resp-reg_C-effctor"/>
</dbReference>
<evidence type="ECO:0000259" key="8">
    <source>
        <dbReference type="PROSITE" id="PS50110"/>
    </source>
</evidence>
<dbReference type="SUPFAM" id="SSF46894">
    <property type="entry name" value="C-terminal effector domain of the bipartite response regulators"/>
    <property type="match status" value="1"/>
</dbReference>
<dbReference type="GO" id="GO:0006355">
    <property type="term" value="P:regulation of DNA-templated transcription"/>
    <property type="evidence" value="ECO:0007669"/>
    <property type="project" value="InterPro"/>
</dbReference>
<evidence type="ECO:0000256" key="2">
    <source>
        <dbReference type="ARBA" id="ARBA00023012"/>
    </source>
</evidence>
<dbReference type="GO" id="GO:0005829">
    <property type="term" value="C:cytosol"/>
    <property type="evidence" value="ECO:0007669"/>
    <property type="project" value="TreeGrafter"/>
</dbReference>
<dbReference type="PANTHER" id="PTHR48111">
    <property type="entry name" value="REGULATOR OF RPOS"/>
    <property type="match status" value="1"/>
</dbReference>
<name>A0A849L6G4_9RHOB</name>
<feature type="domain" description="Response regulatory" evidence="8">
    <location>
        <begin position="5"/>
        <end position="118"/>
    </location>
</feature>
<sequence length="247" mass="27237">MSSCNILVLDDTIGVTELVSQVLRIDGHKVYVANDVREFKDIESVCSIDVYLIDLVLPGANGLEIAQEIRRRSDAGIVLISGKATEVDVVLGFESGADDYVAKPFGTRELRARVSSVIRRLNTRRHVANSDLPATVSPSPIEGPTLHLENWTIDLNERVVFDTGKNVVHLTPSEFDLLTYFLRNAGRIVSRAEIVAAIRDGRSVADLRLVDGLVVRLRRKLVRPDGTPIPIRSVRGSGYVLTMKGIR</sequence>
<dbReference type="Gene3D" id="3.40.50.2300">
    <property type="match status" value="1"/>
</dbReference>
<dbReference type="SMART" id="SM00448">
    <property type="entry name" value="REC"/>
    <property type="match status" value="1"/>
</dbReference>
<dbReference type="EMBL" id="JABFBC010000006">
    <property type="protein sequence ID" value="NNU82118.1"/>
    <property type="molecule type" value="Genomic_DNA"/>
</dbReference>
<feature type="DNA-binding region" description="OmpR/PhoB-type" evidence="7">
    <location>
        <begin position="143"/>
        <end position="243"/>
    </location>
</feature>
<dbReference type="CDD" id="cd00383">
    <property type="entry name" value="trans_reg_C"/>
    <property type="match status" value="1"/>
</dbReference>
<dbReference type="GO" id="GO:0000976">
    <property type="term" value="F:transcription cis-regulatory region binding"/>
    <property type="evidence" value="ECO:0007669"/>
    <property type="project" value="TreeGrafter"/>
</dbReference>
<dbReference type="InterPro" id="IPR001789">
    <property type="entry name" value="Sig_transdc_resp-reg_receiver"/>
</dbReference>
<dbReference type="InterPro" id="IPR001867">
    <property type="entry name" value="OmpR/PhoB-type_DNA-bd"/>
</dbReference>
<dbReference type="Proteomes" id="UP000572377">
    <property type="component" value="Unassembled WGS sequence"/>
</dbReference>
<organism evidence="10 11">
    <name type="scientific">Halovulum dunhuangense</name>
    <dbReference type="NCBI Taxonomy" id="1505036"/>
    <lineage>
        <taxon>Bacteria</taxon>
        <taxon>Pseudomonadati</taxon>
        <taxon>Pseudomonadota</taxon>
        <taxon>Alphaproteobacteria</taxon>
        <taxon>Rhodobacterales</taxon>
        <taxon>Paracoccaceae</taxon>
        <taxon>Halovulum</taxon>
    </lineage>
</organism>
<dbReference type="Pfam" id="PF00486">
    <property type="entry name" value="Trans_reg_C"/>
    <property type="match status" value="1"/>
</dbReference>
<evidence type="ECO:0000256" key="3">
    <source>
        <dbReference type="ARBA" id="ARBA00023015"/>
    </source>
</evidence>
<dbReference type="RefSeq" id="WP_171326981.1">
    <property type="nucleotide sequence ID" value="NZ_JABFBC010000006.1"/>
</dbReference>
<reference evidence="10 11" key="1">
    <citation type="submission" date="2020-05" db="EMBL/GenBank/DDBJ databases">
        <title>Gimesia benthica sp. nov., a novel planctomycete isolated from a deep-sea water sample of the Northwest Indian Ocean.</title>
        <authorList>
            <person name="Wang J."/>
            <person name="Ruan C."/>
            <person name="Song L."/>
            <person name="Zhu Y."/>
            <person name="Li A."/>
            <person name="Zheng X."/>
            <person name="Wang L."/>
            <person name="Lu Z."/>
            <person name="Huang Y."/>
            <person name="Du W."/>
            <person name="Zhou Y."/>
            <person name="Huang L."/>
            <person name="Dai X."/>
        </authorList>
    </citation>
    <scope>NUCLEOTIDE SEQUENCE [LARGE SCALE GENOMIC DNA]</scope>
    <source>
        <strain evidence="10 11">YYQ-30</strain>
    </source>
</reference>
<feature type="domain" description="OmpR/PhoB-type" evidence="9">
    <location>
        <begin position="143"/>
        <end position="243"/>
    </location>
</feature>
<keyword evidence="3" id="KW-0805">Transcription regulation</keyword>
<keyword evidence="1 6" id="KW-0597">Phosphoprotein</keyword>
<keyword evidence="5" id="KW-0804">Transcription</keyword>
<evidence type="ECO:0000256" key="6">
    <source>
        <dbReference type="PROSITE-ProRule" id="PRU00169"/>
    </source>
</evidence>
<proteinExistence type="predicted"/>
<evidence type="ECO:0000256" key="7">
    <source>
        <dbReference type="PROSITE-ProRule" id="PRU01091"/>
    </source>
</evidence>
<dbReference type="Pfam" id="PF00072">
    <property type="entry name" value="Response_reg"/>
    <property type="match status" value="1"/>
</dbReference>
<dbReference type="AlphaFoldDB" id="A0A849L6G4"/>
<evidence type="ECO:0000256" key="1">
    <source>
        <dbReference type="ARBA" id="ARBA00022553"/>
    </source>
</evidence>
<keyword evidence="4 7" id="KW-0238">DNA-binding</keyword>
<dbReference type="GO" id="GO:0000156">
    <property type="term" value="F:phosphorelay response regulator activity"/>
    <property type="evidence" value="ECO:0007669"/>
    <property type="project" value="TreeGrafter"/>
</dbReference>
<evidence type="ECO:0000256" key="5">
    <source>
        <dbReference type="ARBA" id="ARBA00023163"/>
    </source>
</evidence>
<accession>A0A849L6G4</accession>
<dbReference type="InterPro" id="IPR036388">
    <property type="entry name" value="WH-like_DNA-bd_sf"/>
</dbReference>
<dbReference type="InterPro" id="IPR011006">
    <property type="entry name" value="CheY-like_superfamily"/>
</dbReference>
<keyword evidence="2" id="KW-0902">Two-component regulatory system</keyword>
<gene>
    <name evidence="10" type="ORF">HMH01_16900</name>
</gene>
<comment type="caution">
    <text evidence="10">The sequence shown here is derived from an EMBL/GenBank/DDBJ whole genome shotgun (WGS) entry which is preliminary data.</text>
</comment>
<dbReference type="GO" id="GO:0032993">
    <property type="term" value="C:protein-DNA complex"/>
    <property type="evidence" value="ECO:0007669"/>
    <property type="project" value="TreeGrafter"/>
</dbReference>
<dbReference type="Gene3D" id="6.10.250.690">
    <property type="match status" value="1"/>
</dbReference>
<keyword evidence="11" id="KW-1185">Reference proteome</keyword>
<evidence type="ECO:0000313" key="11">
    <source>
        <dbReference type="Proteomes" id="UP000572377"/>
    </source>
</evidence>
<evidence type="ECO:0000256" key="4">
    <source>
        <dbReference type="ARBA" id="ARBA00023125"/>
    </source>
</evidence>
<dbReference type="SUPFAM" id="SSF52172">
    <property type="entry name" value="CheY-like"/>
    <property type="match status" value="1"/>
</dbReference>
<evidence type="ECO:0000259" key="9">
    <source>
        <dbReference type="PROSITE" id="PS51755"/>
    </source>
</evidence>
<dbReference type="SMART" id="SM00862">
    <property type="entry name" value="Trans_reg_C"/>
    <property type="match status" value="1"/>
</dbReference>
<feature type="modified residue" description="4-aspartylphosphate" evidence="6">
    <location>
        <position position="54"/>
    </location>
</feature>
<dbReference type="PROSITE" id="PS50110">
    <property type="entry name" value="RESPONSE_REGULATORY"/>
    <property type="match status" value="1"/>
</dbReference>
<dbReference type="PROSITE" id="PS51755">
    <property type="entry name" value="OMPR_PHOB"/>
    <property type="match status" value="1"/>
</dbReference>
<dbReference type="PANTHER" id="PTHR48111:SF4">
    <property type="entry name" value="DNA-BINDING DUAL TRANSCRIPTIONAL REGULATOR OMPR"/>
    <property type="match status" value="1"/>
</dbReference>